<organism evidence="1 2">
    <name type="scientific">Acidaminococcus fermentans</name>
    <dbReference type="NCBI Taxonomy" id="905"/>
    <lineage>
        <taxon>Bacteria</taxon>
        <taxon>Bacillati</taxon>
        <taxon>Bacillota</taxon>
        <taxon>Negativicutes</taxon>
        <taxon>Acidaminococcales</taxon>
        <taxon>Acidaminococcaceae</taxon>
        <taxon>Acidaminococcus</taxon>
    </lineage>
</organism>
<dbReference type="AlphaFoldDB" id="A0A6N7VZ92"/>
<evidence type="ECO:0000313" key="2">
    <source>
        <dbReference type="Proteomes" id="UP000441455"/>
    </source>
</evidence>
<dbReference type="RefSeq" id="WP_154487473.1">
    <property type="nucleotide sequence ID" value="NZ_JAQXGV010000033.1"/>
</dbReference>
<reference evidence="1 2" key="1">
    <citation type="submission" date="2019-08" db="EMBL/GenBank/DDBJ databases">
        <title>In-depth cultivation of the pig gut microbiome towards novel bacterial diversity and tailored functional studies.</title>
        <authorList>
            <person name="Wylensek D."/>
            <person name="Hitch T.C.A."/>
            <person name="Clavel T."/>
        </authorList>
    </citation>
    <scope>NUCLEOTIDE SEQUENCE [LARGE SCALE GENOMIC DNA]</scope>
    <source>
        <strain evidence="1 2">WCA-389-WT-5B</strain>
    </source>
</reference>
<dbReference type="Proteomes" id="UP000441455">
    <property type="component" value="Unassembled WGS sequence"/>
</dbReference>
<name>A0A6N7VZ92_ACIFE</name>
<evidence type="ECO:0000313" key="1">
    <source>
        <dbReference type="EMBL" id="MSS81256.1"/>
    </source>
</evidence>
<accession>A0A6N7VZ92</accession>
<comment type="caution">
    <text evidence="1">The sequence shown here is derived from an EMBL/GenBank/DDBJ whole genome shotgun (WGS) entry which is preliminary data.</text>
</comment>
<dbReference type="EMBL" id="VULN01000002">
    <property type="protein sequence ID" value="MSS81256.1"/>
    <property type="molecule type" value="Genomic_DNA"/>
</dbReference>
<protein>
    <recommendedName>
        <fullName evidence="3">DNA-binding protein</fullName>
    </recommendedName>
</protein>
<evidence type="ECO:0008006" key="3">
    <source>
        <dbReference type="Google" id="ProtNLM"/>
    </source>
</evidence>
<gene>
    <name evidence="1" type="ORF">FX155_01290</name>
</gene>
<dbReference type="OrthoDB" id="515428at2"/>
<proteinExistence type="predicted"/>
<sequence>MEKKFFTTDEVRHEVFSDQISKGTILTMIREKEIPSIRMRKRFFIPAYWVNEQFRIAEGKEGLK</sequence>